<dbReference type="NCBIfam" id="TIGR00815">
    <property type="entry name" value="sulP"/>
    <property type="match status" value="1"/>
</dbReference>
<feature type="transmembrane region" description="Helical" evidence="5">
    <location>
        <begin position="398"/>
        <end position="418"/>
    </location>
</feature>
<dbReference type="PROSITE" id="PS01130">
    <property type="entry name" value="SLC26A"/>
    <property type="match status" value="1"/>
</dbReference>
<organism evidence="7 8">
    <name type="scientific">Lates calcarifer</name>
    <name type="common">Barramundi</name>
    <name type="synonym">Holocentrus calcarifer</name>
    <dbReference type="NCBI Taxonomy" id="8187"/>
    <lineage>
        <taxon>Eukaryota</taxon>
        <taxon>Metazoa</taxon>
        <taxon>Chordata</taxon>
        <taxon>Craniata</taxon>
        <taxon>Vertebrata</taxon>
        <taxon>Euteleostomi</taxon>
        <taxon>Actinopterygii</taxon>
        <taxon>Neopterygii</taxon>
        <taxon>Teleostei</taxon>
        <taxon>Neoteleostei</taxon>
        <taxon>Acanthomorphata</taxon>
        <taxon>Carangaria</taxon>
        <taxon>Carangaria incertae sedis</taxon>
        <taxon>Centropomidae</taxon>
        <taxon>Lates</taxon>
    </lineage>
</organism>
<feature type="transmembrane region" description="Helical" evidence="5">
    <location>
        <begin position="367"/>
        <end position="386"/>
    </location>
</feature>
<dbReference type="KEGG" id="lcf:108882550"/>
<dbReference type="RefSeq" id="XP_018530611.1">
    <property type="nucleotide sequence ID" value="XM_018675095.2"/>
</dbReference>
<dbReference type="PROSITE" id="PS50801">
    <property type="entry name" value="STAS"/>
    <property type="match status" value="1"/>
</dbReference>
<feature type="transmembrane region" description="Helical" evidence="5">
    <location>
        <begin position="169"/>
        <end position="188"/>
    </location>
</feature>
<evidence type="ECO:0000256" key="5">
    <source>
        <dbReference type="SAM" id="Phobius"/>
    </source>
</evidence>
<feature type="transmembrane region" description="Helical" evidence="5">
    <location>
        <begin position="242"/>
        <end position="266"/>
    </location>
</feature>
<protein>
    <submittedName>
        <fullName evidence="8">Solute carrier family 26 member 6</fullName>
    </submittedName>
</protein>
<feature type="transmembrane region" description="Helical" evidence="5">
    <location>
        <begin position="130"/>
        <end position="149"/>
    </location>
</feature>
<sequence length="670" mass="72354">MDSAERNGLPPYRQPYLAVALDEAQLDVLGQRVEKKSLSFLERVKAQCWCSGPRLKSFLLGFFPVLSWLPRYSFRKNAMGDLVSGVSVGIIQLPQGMANAMLVGVPPVFGLYTSLYPLIIYFIFGTSRHLSIGTFAVLAIMIGSVTANVELLSNGVEENQVDVEAAKVNVAVQLTFLCGLIQLLLYLLRGGGVCRWLSDPVIRGYTTAAGLHVIILQLPLMTGIPAQRHTGLLASAWTLKDVLYGVTSAVPGALSVSVVSMVILIGGKMLNEHFKNKLPVAIPWELILIVLGTILSVQMDLTGQHRVQVVGHIPSGLSPPVLPSLSQARELFLPALSVALVGFSFLSAMGSVFAHKHGYRVDPSQDLLALGLCNTIGGMFQCFAVSCSFSRSMVQDSIGVKSQMAGLVSALMILTILLKIGHLFEQLPKAVLAVIIVVNLQGILAQSRDVCVLWKSDRLDLLVWVVSLISTLIFNLDLGLAVAVVFSLLTLIYRTQLSSTVVLGRIPGTECYRDVGLYTEAKQVPGVTILSCSSPVYFANSELVFTGIRETVSYCQKNNPAQVHTASSSSSTETPTQTHCLVLDLSSVNFMDSVAVMAFCKVVGNLEVQGIRVFLAASPERVISQLQTQGCIPDSLPSSCLFPSVHDAVQRYLSTLPRPLEEINSSTSEC</sequence>
<dbReference type="InterPro" id="IPR018045">
    <property type="entry name" value="S04_transporter_CS"/>
</dbReference>
<name>A0AAJ7PL76_LATCA</name>
<dbReference type="GeneID" id="108882550"/>
<keyword evidence="3 5" id="KW-1133">Transmembrane helix</keyword>
<dbReference type="AlphaFoldDB" id="A0AAJ7PL76"/>
<dbReference type="SUPFAM" id="SSF52091">
    <property type="entry name" value="SpoIIaa-like"/>
    <property type="match status" value="1"/>
</dbReference>
<feature type="domain" description="STAS" evidence="6">
    <location>
        <begin position="517"/>
        <end position="652"/>
    </location>
</feature>
<accession>A0AAJ7PL76</accession>
<feature type="transmembrane region" description="Helical" evidence="5">
    <location>
        <begin position="462"/>
        <end position="489"/>
    </location>
</feature>
<evidence type="ECO:0000259" key="6">
    <source>
        <dbReference type="PROSITE" id="PS50801"/>
    </source>
</evidence>
<comment type="subcellular location">
    <subcellularLocation>
        <location evidence="1">Membrane</location>
        <topology evidence="1">Multi-pass membrane protein</topology>
    </subcellularLocation>
</comment>
<evidence type="ECO:0000256" key="2">
    <source>
        <dbReference type="ARBA" id="ARBA00022692"/>
    </source>
</evidence>
<dbReference type="InterPro" id="IPR001902">
    <property type="entry name" value="SLC26A/SulP_fam"/>
</dbReference>
<evidence type="ECO:0000256" key="4">
    <source>
        <dbReference type="ARBA" id="ARBA00023136"/>
    </source>
</evidence>
<feature type="transmembrane region" description="Helical" evidence="5">
    <location>
        <begin position="331"/>
        <end position="355"/>
    </location>
</feature>
<dbReference type="CDD" id="cd07042">
    <property type="entry name" value="STAS_SulP_like_sulfate_transporter"/>
    <property type="match status" value="1"/>
</dbReference>
<evidence type="ECO:0000256" key="3">
    <source>
        <dbReference type="ARBA" id="ARBA00022989"/>
    </source>
</evidence>
<evidence type="ECO:0000313" key="7">
    <source>
        <dbReference type="Proteomes" id="UP000694890"/>
    </source>
</evidence>
<keyword evidence="2 5" id="KW-0812">Transmembrane</keyword>
<dbReference type="Pfam" id="PF01740">
    <property type="entry name" value="STAS"/>
    <property type="match status" value="1"/>
</dbReference>
<dbReference type="Gene3D" id="3.30.750.24">
    <property type="entry name" value="STAS domain"/>
    <property type="match status" value="1"/>
</dbReference>
<dbReference type="Pfam" id="PF00916">
    <property type="entry name" value="Sulfate_transp"/>
    <property type="match status" value="1"/>
</dbReference>
<proteinExistence type="predicted"/>
<feature type="transmembrane region" description="Helical" evidence="5">
    <location>
        <begin position="200"/>
        <end position="222"/>
    </location>
</feature>
<dbReference type="InterPro" id="IPR002645">
    <property type="entry name" value="STAS_dom"/>
</dbReference>
<reference evidence="8" key="1">
    <citation type="submission" date="2025-08" db="UniProtKB">
        <authorList>
            <consortium name="RefSeq"/>
        </authorList>
    </citation>
    <scope>IDENTIFICATION</scope>
    <source>
        <tissue evidence="8">Brain</tissue>
    </source>
</reference>
<feature type="transmembrane region" description="Helical" evidence="5">
    <location>
        <begin position="101"/>
        <end position="123"/>
    </location>
</feature>
<gene>
    <name evidence="8" type="primary">LOC108882550</name>
</gene>
<dbReference type="PANTHER" id="PTHR11814">
    <property type="entry name" value="SULFATE TRANSPORTER"/>
    <property type="match status" value="1"/>
</dbReference>
<dbReference type="InterPro" id="IPR011547">
    <property type="entry name" value="SLC26A/SulP_dom"/>
</dbReference>
<dbReference type="Proteomes" id="UP000694890">
    <property type="component" value="Linkage group LG6"/>
</dbReference>
<evidence type="ECO:0000256" key="1">
    <source>
        <dbReference type="ARBA" id="ARBA00004141"/>
    </source>
</evidence>
<evidence type="ECO:0000313" key="8">
    <source>
        <dbReference type="RefSeq" id="XP_018530611.1"/>
    </source>
</evidence>
<feature type="transmembrane region" description="Helical" evidence="5">
    <location>
        <begin position="430"/>
        <end position="447"/>
    </location>
</feature>
<keyword evidence="4 5" id="KW-0472">Membrane</keyword>
<dbReference type="InterPro" id="IPR036513">
    <property type="entry name" value="STAS_dom_sf"/>
</dbReference>
<dbReference type="GO" id="GO:0008271">
    <property type="term" value="F:secondary active sulfate transmembrane transporter activity"/>
    <property type="evidence" value="ECO:0007669"/>
    <property type="project" value="InterPro"/>
</dbReference>
<feature type="transmembrane region" description="Helical" evidence="5">
    <location>
        <begin position="278"/>
        <end position="297"/>
    </location>
</feature>
<dbReference type="GO" id="GO:0016020">
    <property type="term" value="C:membrane"/>
    <property type="evidence" value="ECO:0007669"/>
    <property type="project" value="UniProtKB-SubCell"/>
</dbReference>